<evidence type="ECO:0000313" key="2">
    <source>
        <dbReference type="EMBL" id="CAK9236720.1"/>
    </source>
</evidence>
<name>A0ABP0V2P6_9BRYO</name>
<comment type="function">
    <text evidence="1">Dirigent proteins impart stereoselectivity on the phenoxy radical-coupling reaction, yielding optically active lignans from two molecules of coniferyl alcohol in the biosynthesis of lignans, flavonolignans, and alkaloids and thus plays a central role in plant secondary metabolism.</text>
</comment>
<dbReference type="Proteomes" id="UP001497512">
    <property type="component" value="Chromosome 9"/>
</dbReference>
<keyword evidence="1" id="KW-0964">Secreted</keyword>
<dbReference type="Pfam" id="PF03018">
    <property type="entry name" value="Dirigent"/>
    <property type="match status" value="1"/>
</dbReference>
<evidence type="ECO:0000256" key="1">
    <source>
        <dbReference type="RuleBase" id="RU363099"/>
    </source>
</evidence>
<dbReference type="EMBL" id="OZ019901">
    <property type="protein sequence ID" value="CAK9236720.1"/>
    <property type="molecule type" value="Genomic_DNA"/>
</dbReference>
<keyword evidence="3" id="KW-1185">Reference proteome</keyword>
<keyword evidence="1" id="KW-0052">Apoplast</keyword>
<accession>A0ABP0V2P6</accession>
<comment type="subunit">
    <text evidence="1">Homodimer.</text>
</comment>
<reference evidence="2" key="1">
    <citation type="submission" date="2024-02" db="EMBL/GenBank/DDBJ databases">
        <authorList>
            <consortium name="ELIXIR-Norway"/>
            <consortium name="Elixir Norway"/>
        </authorList>
    </citation>
    <scope>NUCLEOTIDE SEQUENCE</scope>
</reference>
<comment type="subcellular location">
    <subcellularLocation>
        <location evidence="1">Secreted</location>
        <location evidence="1">Extracellular space</location>
        <location evidence="1">Apoplast</location>
    </subcellularLocation>
</comment>
<feature type="chain" id="PRO_5044994593" description="Dirigent protein" evidence="1">
    <location>
        <begin position="26"/>
        <end position="177"/>
    </location>
</feature>
<proteinExistence type="inferred from homology"/>
<feature type="signal peptide" evidence="1">
    <location>
        <begin position="1"/>
        <end position="25"/>
    </location>
</feature>
<evidence type="ECO:0000313" key="3">
    <source>
        <dbReference type="Proteomes" id="UP001497512"/>
    </source>
</evidence>
<keyword evidence="1" id="KW-0732">Signal</keyword>
<organism evidence="2 3">
    <name type="scientific">Sphagnum troendelagicum</name>
    <dbReference type="NCBI Taxonomy" id="128251"/>
    <lineage>
        <taxon>Eukaryota</taxon>
        <taxon>Viridiplantae</taxon>
        <taxon>Streptophyta</taxon>
        <taxon>Embryophyta</taxon>
        <taxon>Bryophyta</taxon>
        <taxon>Sphagnophytina</taxon>
        <taxon>Sphagnopsida</taxon>
        <taxon>Sphagnales</taxon>
        <taxon>Sphagnaceae</taxon>
        <taxon>Sphagnum</taxon>
    </lineage>
</organism>
<sequence length="177" mass="18686">MAKAAMLLMAVGVLLICCNIGGASAFKTHNVTFFVHDSILVPNATVTIVAGPGGDLTKLHKGAILVTDTFITKTADPNSAPLGKFEGQYILDGGIKYRIEAIIIIDLPGDLVETTYEVLGQRTSFNSTNDRALAVVAGTGFFEGQTGYAIVHTVAQKLFGTNGAQINTQEWTLVVGK</sequence>
<gene>
    <name evidence="2" type="ORF">CSSPTR1EN2_LOCUS23120</name>
</gene>
<protein>
    <recommendedName>
        <fullName evidence="1">Dirigent protein</fullName>
    </recommendedName>
</protein>
<dbReference type="PANTHER" id="PTHR21495">
    <property type="entry name" value="NUCLEOPORIN-RELATED"/>
    <property type="match status" value="1"/>
</dbReference>
<dbReference type="InterPro" id="IPR004265">
    <property type="entry name" value="Dirigent"/>
</dbReference>
<comment type="similarity">
    <text evidence="1">Belongs to the plant dirigent protein family.</text>
</comment>